<dbReference type="GO" id="GO:0008237">
    <property type="term" value="F:metallopeptidase activity"/>
    <property type="evidence" value="ECO:0007669"/>
    <property type="project" value="UniProtKB-KW"/>
</dbReference>
<proteinExistence type="predicted"/>
<keyword evidence="1" id="KW-0472">Membrane</keyword>
<keyword evidence="2" id="KW-0378">Hydrolase</keyword>
<feature type="transmembrane region" description="Helical" evidence="1">
    <location>
        <begin position="12"/>
        <end position="37"/>
    </location>
</feature>
<dbReference type="AlphaFoldDB" id="A0A6B0UFF8"/>
<dbReference type="EMBL" id="GIFC01005602">
    <property type="protein sequence ID" value="MXU87685.1"/>
    <property type="molecule type" value="Transcribed_RNA"/>
</dbReference>
<keyword evidence="2" id="KW-0482">Metalloprotease</keyword>
<dbReference type="GO" id="GO:0006508">
    <property type="term" value="P:proteolysis"/>
    <property type="evidence" value="ECO:0007669"/>
    <property type="project" value="UniProtKB-KW"/>
</dbReference>
<accession>A0A6B0UFF8</accession>
<name>A0A6B0UFF8_IXORI</name>
<keyword evidence="1" id="KW-0812">Transmembrane</keyword>
<evidence type="ECO:0000256" key="1">
    <source>
        <dbReference type="SAM" id="Phobius"/>
    </source>
</evidence>
<reference evidence="2" key="1">
    <citation type="submission" date="2019-12" db="EMBL/GenBank/DDBJ databases">
        <title>An insight into the sialome of adult female Ixodes ricinus ticks feeding for 6 days.</title>
        <authorList>
            <person name="Perner J."/>
            <person name="Ribeiro J.M.C."/>
        </authorList>
    </citation>
    <scope>NUCLEOTIDE SEQUENCE</scope>
    <source>
        <strain evidence="2">Semi-engorged</strain>
        <tissue evidence="2">Salivary glands</tissue>
    </source>
</reference>
<keyword evidence="1" id="KW-1133">Transmembrane helix</keyword>
<keyword evidence="2" id="KW-0645">Protease</keyword>
<evidence type="ECO:0000313" key="2">
    <source>
        <dbReference type="EMBL" id="MXU87685.1"/>
    </source>
</evidence>
<organism evidence="2">
    <name type="scientific">Ixodes ricinus</name>
    <name type="common">Common tick</name>
    <name type="synonym">Acarus ricinus</name>
    <dbReference type="NCBI Taxonomy" id="34613"/>
    <lineage>
        <taxon>Eukaryota</taxon>
        <taxon>Metazoa</taxon>
        <taxon>Ecdysozoa</taxon>
        <taxon>Arthropoda</taxon>
        <taxon>Chelicerata</taxon>
        <taxon>Arachnida</taxon>
        <taxon>Acari</taxon>
        <taxon>Parasitiformes</taxon>
        <taxon>Ixodida</taxon>
        <taxon>Ixodoidea</taxon>
        <taxon>Ixodidae</taxon>
        <taxon>Ixodinae</taxon>
        <taxon>Ixodes</taxon>
    </lineage>
</organism>
<sequence>MSYRCTILRQRTCARLIVLISLTIHIVQKIILGGVLLRSASFHVARRLTFTDQPTVHYPMARIAQTKMAKMTERCAYLKYALRYKSTWVKCKKKKENG</sequence>
<protein>
    <submittedName>
        <fullName evidence="2">Putative secreted metalloprotease</fullName>
    </submittedName>
</protein>